<keyword evidence="9" id="KW-0614">Plasmid</keyword>
<feature type="domain" description="SusD-like N-terminal" evidence="8">
    <location>
        <begin position="62"/>
        <end position="218"/>
    </location>
</feature>
<keyword evidence="10" id="KW-1185">Reference proteome</keyword>
<dbReference type="InterPro" id="IPR011990">
    <property type="entry name" value="TPR-like_helical_dom_sf"/>
</dbReference>
<evidence type="ECO:0000256" key="2">
    <source>
        <dbReference type="ARBA" id="ARBA00006275"/>
    </source>
</evidence>
<proteinExistence type="inferred from homology"/>
<dbReference type="InterPro" id="IPR012944">
    <property type="entry name" value="SusD_RagB_dom"/>
</dbReference>
<feature type="chain" id="PRO_5046569615" evidence="6">
    <location>
        <begin position="21"/>
        <end position="604"/>
    </location>
</feature>
<evidence type="ECO:0000259" key="8">
    <source>
        <dbReference type="Pfam" id="PF14322"/>
    </source>
</evidence>
<protein>
    <submittedName>
        <fullName evidence="9">Membrane protein</fullName>
    </submittedName>
</protein>
<keyword evidence="5" id="KW-0998">Cell outer membrane</keyword>
<name>A0ABM7VLV1_9BACT</name>
<comment type="subcellular location">
    <subcellularLocation>
        <location evidence="1">Cell outer membrane</location>
    </subcellularLocation>
</comment>
<dbReference type="SUPFAM" id="SSF48452">
    <property type="entry name" value="TPR-like"/>
    <property type="match status" value="1"/>
</dbReference>
<evidence type="ECO:0000256" key="3">
    <source>
        <dbReference type="ARBA" id="ARBA00022729"/>
    </source>
</evidence>
<evidence type="ECO:0000259" key="7">
    <source>
        <dbReference type="Pfam" id="PF07980"/>
    </source>
</evidence>
<keyword evidence="3 6" id="KW-0732">Signal</keyword>
<keyword evidence="4" id="KW-0472">Membrane</keyword>
<dbReference type="PROSITE" id="PS51257">
    <property type="entry name" value="PROKAR_LIPOPROTEIN"/>
    <property type="match status" value="1"/>
</dbReference>
<geneLocation type="plasmid" evidence="9 10">
    <name>pPP5</name>
</geneLocation>
<dbReference type="Gene3D" id="1.25.40.390">
    <property type="match status" value="1"/>
</dbReference>
<evidence type="ECO:0000256" key="6">
    <source>
        <dbReference type="SAM" id="SignalP"/>
    </source>
</evidence>
<dbReference type="EMBL" id="AP025297">
    <property type="protein sequence ID" value="BDD01940.1"/>
    <property type="molecule type" value="Genomic_DNA"/>
</dbReference>
<evidence type="ECO:0000256" key="5">
    <source>
        <dbReference type="ARBA" id="ARBA00023237"/>
    </source>
</evidence>
<organism evidence="9 10">
    <name type="scientific">Persicobacter psychrovividus</name>
    <dbReference type="NCBI Taxonomy" id="387638"/>
    <lineage>
        <taxon>Bacteria</taxon>
        <taxon>Pseudomonadati</taxon>
        <taxon>Bacteroidota</taxon>
        <taxon>Cytophagia</taxon>
        <taxon>Cytophagales</taxon>
        <taxon>Persicobacteraceae</taxon>
        <taxon>Persicobacter</taxon>
    </lineage>
</organism>
<feature type="signal peptide" evidence="6">
    <location>
        <begin position="1"/>
        <end position="20"/>
    </location>
</feature>
<dbReference type="Pfam" id="PF07980">
    <property type="entry name" value="SusD_RagB"/>
    <property type="match status" value="1"/>
</dbReference>
<evidence type="ECO:0000313" key="9">
    <source>
        <dbReference type="EMBL" id="BDD01940.1"/>
    </source>
</evidence>
<dbReference type="InterPro" id="IPR033985">
    <property type="entry name" value="SusD-like_N"/>
</dbReference>
<feature type="domain" description="RagB/SusD" evidence="7">
    <location>
        <begin position="321"/>
        <end position="604"/>
    </location>
</feature>
<reference evidence="9 10" key="1">
    <citation type="submission" date="2021-12" db="EMBL/GenBank/DDBJ databases">
        <title>Genome sequencing of bacteria with rrn-lacking chromosome and rrn-plasmid.</title>
        <authorList>
            <person name="Anda M."/>
            <person name="Iwasaki W."/>
        </authorList>
    </citation>
    <scope>NUCLEOTIDE SEQUENCE [LARGE SCALE GENOMIC DNA]</scope>
    <source>
        <strain evidence="9 10">NBRC 101262</strain>
        <plasmid evidence="9 10">pPP5</plasmid>
    </source>
</reference>
<sequence>MKFNNIFPLFFILLLSSCTGYFLDLDDPANVTEDSYFTKPHQFREAANELYNALPSFRDKSRKYRDFFNYGNDLMTTPNSGDANYAYGIITIPISDDIWNGRYASLRSVNKLLELAEKYPGDPEDITQNVGEAYFFRAYNHFALMQHLGGVPIVTRVLETDSEELTAPRNSRYEVTAQILADLEMAIERLPLEGNIPNSYKGLISKQAAKAYKARVLLHEATWMKYVGTKTDGDGSATGAGTAGRDEANINIYLTEAVQLAKEVIDDPTYELFNYNDQVSNMSHFFLFNLDPISNPNPIGLDKTSNKEFIISRKHDMNLFHDGNPSQYGRLAPSRKMMDMILCSDGLPIEKSSLFQGYTNAGDEYINRDYRMKGYFSSYFLYGNYTDLTSGVMNNSNVRLLGFNDADAGGGYQCHKFTKFGQGETQDVVVNGGTDMPFLRLAEMYLTYIEAVYELRGSVTDEDLNISINKTRERAGLPALTNSFIAANGLNIGEEIRREWAIEFYAEGHRFNNLKRWGIAEQALGEPILGMVVEGTAFENDPERYQKDAYPNDPVDYTLPNGQTLKTIVCAKESDRYFKLAHYLNPIPSGQILLNTNLKQNPGY</sequence>
<dbReference type="RefSeq" id="WP_338399240.1">
    <property type="nucleotide sequence ID" value="NZ_AP025297.1"/>
</dbReference>
<evidence type="ECO:0000313" key="10">
    <source>
        <dbReference type="Proteomes" id="UP001354989"/>
    </source>
</evidence>
<comment type="similarity">
    <text evidence="2">Belongs to the SusD family.</text>
</comment>
<gene>
    <name evidence="9" type="ORF">PEPS_42200</name>
</gene>
<evidence type="ECO:0000256" key="1">
    <source>
        <dbReference type="ARBA" id="ARBA00004442"/>
    </source>
</evidence>
<dbReference type="Proteomes" id="UP001354989">
    <property type="component" value="Plasmid pPP5"/>
</dbReference>
<dbReference type="Pfam" id="PF14322">
    <property type="entry name" value="SusD-like_3"/>
    <property type="match status" value="1"/>
</dbReference>
<accession>A0ABM7VLV1</accession>
<evidence type="ECO:0000256" key="4">
    <source>
        <dbReference type="ARBA" id="ARBA00023136"/>
    </source>
</evidence>